<accession>A0A7X5F0D8</accession>
<reference evidence="2" key="1">
    <citation type="submission" date="2020-01" db="EMBL/GenBank/DDBJ databases">
        <authorList>
            <person name="Fang Y."/>
            <person name="Sun R."/>
            <person name="Nie L."/>
            <person name="He J."/>
            <person name="Hao L."/>
            <person name="Wang L."/>
            <person name="Su S."/>
            <person name="Lv E."/>
            <person name="Zhang Z."/>
            <person name="Xie R."/>
            <person name="Liu H."/>
        </authorList>
    </citation>
    <scope>NUCLEOTIDE SEQUENCE [LARGE SCALE GENOMIC DNA]</scope>
    <source>
        <strain evidence="2">XCT-53</strain>
    </source>
</reference>
<name>A0A7X5F0D8_9HYPH</name>
<evidence type="ECO:0008006" key="3">
    <source>
        <dbReference type="Google" id="ProtNLM"/>
    </source>
</evidence>
<sequence>MTTYSRAGIFNYKSNSFVWGFGGTYDTATTLNFLGSMTIDAPAALAVAAVSLDSATVTVTGTISSTARSGAIVTLPVPVPPGEPQPAGPVDELIAAGAILGDARVTFAGSVRSQIEGGGTIGAFSALADAYVTATGVMISERGFALRTQAAAGDAHSVTGGVIEARAGECAIMVEGRENSFVTNRAAVLTGGDHVDGILATARVDLTFSGDRVAALANSNVTVTNSGALCTTGDGIRAEAQGSIEIRNTGRIDADGIGIHVRDIDGTDGTGRANVHQTGVLEGGAGGIVVSGDFATSVIQVAGILKGGSGAAILTGASADTILIGAGARVQGDILTGAGNDEIRLDRSARVSGLVDAGSGNDSVVLGNAGYVVDGGAGNDLFQAGSGRDVFLYAAGDAGNDQLAGFDLRRDKLAFDVGPLDVRVVGRDTLITWSEGSLRLVGVASPDLDLSANWIA</sequence>
<dbReference type="AlphaFoldDB" id="A0A7X5F0D8"/>
<gene>
    <name evidence="1" type="ORF">GWI72_04270</name>
</gene>
<dbReference type="EMBL" id="JAABLQ010000001">
    <property type="protein sequence ID" value="NBN77478.1"/>
    <property type="molecule type" value="Genomic_DNA"/>
</dbReference>
<dbReference type="SUPFAM" id="SSF51120">
    <property type="entry name" value="beta-Roll"/>
    <property type="match status" value="1"/>
</dbReference>
<protein>
    <recommendedName>
        <fullName evidence="3">Calcium-binding protein</fullName>
    </recommendedName>
</protein>
<keyword evidence="2" id="KW-1185">Reference proteome</keyword>
<dbReference type="RefSeq" id="WP_161707940.1">
    <property type="nucleotide sequence ID" value="NZ_JAABLQ010000001.1"/>
</dbReference>
<dbReference type="Gene3D" id="2.160.20.160">
    <property type="match status" value="1"/>
</dbReference>
<dbReference type="Proteomes" id="UP000586722">
    <property type="component" value="Unassembled WGS sequence"/>
</dbReference>
<proteinExistence type="predicted"/>
<comment type="caution">
    <text evidence="1">The sequence shown here is derived from an EMBL/GenBank/DDBJ whole genome shotgun (WGS) entry which is preliminary data.</text>
</comment>
<organism evidence="1 2">
    <name type="scientific">Pannonibacter tanglangensis</name>
    <dbReference type="NCBI Taxonomy" id="2750084"/>
    <lineage>
        <taxon>Bacteria</taxon>
        <taxon>Pseudomonadati</taxon>
        <taxon>Pseudomonadota</taxon>
        <taxon>Alphaproteobacteria</taxon>
        <taxon>Hyphomicrobiales</taxon>
        <taxon>Stappiaceae</taxon>
        <taxon>Pannonibacter</taxon>
    </lineage>
</organism>
<dbReference type="InterPro" id="IPR011049">
    <property type="entry name" value="Serralysin-like_metalloprot_C"/>
</dbReference>
<evidence type="ECO:0000313" key="2">
    <source>
        <dbReference type="Proteomes" id="UP000586722"/>
    </source>
</evidence>
<dbReference type="PRINTS" id="PR00313">
    <property type="entry name" value="CABNDNGRPT"/>
</dbReference>
<evidence type="ECO:0000313" key="1">
    <source>
        <dbReference type="EMBL" id="NBN77478.1"/>
    </source>
</evidence>